<gene>
    <name evidence="1" type="ORF">GMARGA_LOCUS40660</name>
</gene>
<protein>
    <submittedName>
        <fullName evidence="1">17614_t:CDS:1</fullName>
    </submittedName>
</protein>
<dbReference type="Proteomes" id="UP000789901">
    <property type="component" value="Unassembled WGS sequence"/>
</dbReference>
<dbReference type="EMBL" id="CAJVQB010105313">
    <property type="protein sequence ID" value="CAG8851296.1"/>
    <property type="molecule type" value="Genomic_DNA"/>
</dbReference>
<proteinExistence type="predicted"/>
<reference evidence="1 2" key="1">
    <citation type="submission" date="2021-06" db="EMBL/GenBank/DDBJ databases">
        <authorList>
            <person name="Kallberg Y."/>
            <person name="Tangrot J."/>
            <person name="Rosling A."/>
        </authorList>
    </citation>
    <scope>NUCLEOTIDE SEQUENCE [LARGE SCALE GENOMIC DNA]</scope>
    <source>
        <strain evidence="1 2">120-4 pot B 10/14</strain>
    </source>
</reference>
<accession>A0ABN7X9E7</accession>
<name>A0ABN7X9E7_GIGMA</name>
<comment type="caution">
    <text evidence="1">The sequence shown here is derived from an EMBL/GenBank/DDBJ whole genome shotgun (WGS) entry which is preliminary data.</text>
</comment>
<keyword evidence="2" id="KW-1185">Reference proteome</keyword>
<feature type="non-terminal residue" evidence="1">
    <location>
        <position position="1"/>
    </location>
</feature>
<evidence type="ECO:0000313" key="2">
    <source>
        <dbReference type="Proteomes" id="UP000789901"/>
    </source>
</evidence>
<sequence>KEQGRMLNSLLNRSQEKLVVDRFFKKEKGIRTLVTGQEAVLKETKKHYENQIHNRSPKAIRTESIWSEVYKLIEQIQDSWFQNIMSEVTEEEWNLKKAAERSIIFGNERIAEEKVHNIKRMLGIWLNSRLNEKQVFNKAREN</sequence>
<evidence type="ECO:0000313" key="1">
    <source>
        <dbReference type="EMBL" id="CAG8851296.1"/>
    </source>
</evidence>
<organism evidence="1 2">
    <name type="scientific">Gigaspora margarita</name>
    <dbReference type="NCBI Taxonomy" id="4874"/>
    <lineage>
        <taxon>Eukaryota</taxon>
        <taxon>Fungi</taxon>
        <taxon>Fungi incertae sedis</taxon>
        <taxon>Mucoromycota</taxon>
        <taxon>Glomeromycotina</taxon>
        <taxon>Glomeromycetes</taxon>
        <taxon>Diversisporales</taxon>
        <taxon>Gigasporaceae</taxon>
        <taxon>Gigaspora</taxon>
    </lineage>
</organism>
<feature type="non-terminal residue" evidence="1">
    <location>
        <position position="142"/>
    </location>
</feature>